<dbReference type="AlphaFoldDB" id="A0A7E4VRK0"/>
<protein>
    <submittedName>
        <fullName evidence="3">AGC-kinase C-terminal domain-containing protein</fullName>
    </submittedName>
</protein>
<name>A0A7E4VRK0_PANRE</name>
<accession>A0A7E4VRK0</accession>
<dbReference type="Proteomes" id="UP000492821">
    <property type="component" value="Unassembled WGS sequence"/>
</dbReference>
<evidence type="ECO:0000313" key="2">
    <source>
        <dbReference type="Proteomes" id="UP000492821"/>
    </source>
</evidence>
<keyword evidence="2" id="KW-1185">Reference proteome</keyword>
<organism evidence="2 3">
    <name type="scientific">Panagrellus redivivus</name>
    <name type="common">Microworm</name>
    <dbReference type="NCBI Taxonomy" id="6233"/>
    <lineage>
        <taxon>Eukaryota</taxon>
        <taxon>Metazoa</taxon>
        <taxon>Ecdysozoa</taxon>
        <taxon>Nematoda</taxon>
        <taxon>Chromadorea</taxon>
        <taxon>Rhabditida</taxon>
        <taxon>Tylenchina</taxon>
        <taxon>Panagrolaimomorpha</taxon>
        <taxon>Panagrolaimoidea</taxon>
        <taxon>Panagrolaimidae</taxon>
        <taxon>Panagrellus</taxon>
    </lineage>
</organism>
<dbReference type="WBParaSite" id="Pan_g2513.t1">
    <property type="protein sequence ID" value="Pan_g2513.t1"/>
    <property type="gene ID" value="Pan_g2513"/>
</dbReference>
<sequence>MVKVTLLGFPFTHFNRHHGYRRLKCVDDFDLPDFDVPDAIKLKQVLASLSFDKTDPQPLHAEFQSESDTPFRPLEKQEAHRTPLHLNTL</sequence>
<proteinExistence type="predicted"/>
<reference evidence="2" key="1">
    <citation type="journal article" date="2013" name="Genetics">
        <title>The draft genome and transcriptome of Panagrellus redivivus are shaped by the harsh demands of a free-living lifestyle.</title>
        <authorList>
            <person name="Srinivasan J."/>
            <person name="Dillman A.R."/>
            <person name="Macchietto M.G."/>
            <person name="Heikkinen L."/>
            <person name="Lakso M."/>
            <person name="Fracchia K.M."/>
            <person name="Antoshechkin I."/>
            <person name="Mortazavi A."/>
            <person name="Wong G."/>
            <person name="Sternberg P.W."/>
        </authorList>
    </citation>
    <scope>NUCLEOTIDE SEQUENCE [LARGE SCALE GENOMIC DNA]</scope>
    <source>
        <strain evidence="2">MT8872</strain>
    </source>
</reference>
<feature type="region of interest" description="Disordered" evidence="1">
    <location>
        <begin position="58"/>
        <end position="89"/>
    </location>
</feature>
<evidence type="ECO:0000256" key="1">
    <source>
        <dbReference type="SAM" id="MobiDB-lite"/>
    </source>
</evidence>
<evidence type="ECO:0000313" key="3">
    <source>
        <dbReference type="WBParaSite" id="Pan_g2513.t1"/>
    </source>
</evidence>
<reference evidence="3" key="2">
    <citation type="submission" date="2020-10" db="UniProtKB">
        <authorList>
            <consortium name="WormBaseParasite"/>
        </authorList>
    </citation>
    <scope>IDENTIFICATION</scope>
</reference>